<gene>
    <name evidence="2" type="ORF">CI1B_31910</name>
</gene>
<dbReference type="Proteomes" id="UP000328092">
    <property type="component" value="Unassembled WGS sequence"/>
</dbReference>
<dbReference type="SUPFAM" id="SSF160272">
    <property type="entry name" value="Shew3726-like"/>
    <property type="match status" value="1"/>
</dbReference>
<dbReference type="Pfam" id="PF12281">
    <property type="entry name" value="NTP_transf_8"/>
    <property type="match status" value="1"/>
</dbReference>
<dbReference type="OrthoDB" id="5469612at2"/>
<comment type="caution">
    <text evidence="2">The sequence shown here is derived from an EMBL/GenBank/DDBJ whole genome shotgun (WGS) entry which is preliminary data.</text>
</comment>
<sequence>MPAPSLVSQTTYAELLERTANAAFQETFAENGAFTSKTVNQRKYWYFQTGTGPERSQRYVGPETPELLEKIERHKEIREDERERRTLVSTLVRSLGLPRPAAEIGEIIAALARAGVFRLRGVLVGTIAYQTYAAMLGLRLPSASTITMDIDIAQFTNVSIAIGDRTAPMLEVLKEVNKSFRPVSNVVDGRRATSYSATGGLRVDFLTPDDHAEMGRPQKLPALQTDAQPLHFLDFLIRDPEPAVVLHGAGIYVHVPAPARYAVHKLIISRRRPEGFAKRDKDLHQAEVLLAALAEKRPHDLKSAWEEAYERGPKWRQLMIEGLGLLEPLARDVVLDNIGAPRSIVPGIDLSFDNPPARYDFSRDIVTFVGKALGSSVNCAISREAMDDHFGSDGLGQEGRLEAFLKNRSRIEAIARAKYLSAPVEEPGSLLIRTSDVGHFSQHVLANKPRESGKRPASPKRQ</sequence>
<evidence type="ECO:0000259" key="1">
    <source>
        <dbReference type="Pfam" id="PF12281"/>
    </source>
</evidence>
<dbReference type="InterPro" id="IPR036692">
    <property type="entry name" value="Shew3726-like_sf"/>
</dbReference>
<dbReference type="Pfam" id="PF07369">
    <property type="entry name" value="DUF1488"/>
    <property type="match status" value="1"/>
</dbReference>
<dbReference type="InterPro" id="IPR058575">
    <property type="entry name" value="NTP_transf_8_dom"/>
</dbReference>
<evidence type="ECO:0000313" key="3">
    <source>
        <dbReference type="Proteomes" id="UP000328092"/>
    </source>
</evidence>
<protein>
    <recommendedName>
        <fullName evidence="1">Nucleotidyltransferase-like domain-containing protein</fullName>
    </recommendedName>
</protein>
<name>A0A508TBS7_9BRAD</name>
<proteinExistence type="predicted"/>
<dbReference type="Gene3D" id="3.30.160.140">
    <property type="entry name" value="Shew3726-like"/>
    <property type="match status" value="1"/>
</dbReference>
<evidence type="ECO:0000313" key="2">
    <source>
        <dbReference type="EMBL" id="VIO70537.1"/>
    </source>
</evidence>
<keyword evidence="3" id="KW-1185">Reference proteome</keyword>
<feature type="domain" description="Nucleotidyltransferase-like" evidence="1">
    <location>
        <begin position="104"/>
        <end position="308"/>
    </location>
</feature>
<reference evidence="2" key="1">
    <citation type="submission" date="2019-02" db="EMBL/GenBank/DDBJ databases">
        <authorList>
            <person name="Pothier F.J."/>
        </authorList>
    </citation>
    <scope>NUCLEOTIDE SEQUENCE</scope>
    <source>
        <strain evidence="2">CI-1B</strain>
    </source>
</reference>
<organism evidence="2 3">
    <name type="scientific">Bradyrhizobium ivorense</name>
    <dbReference type="NCBI Taxonomy" id="2511166"/>
    <lineage>
        <taxon>Bacteria</taxon>
        <taxon>Pseudomonadati</taxon>
        <taxon>Pseudomonadota</taxon>
        <taxon>Alphaproteobacteria</taxon>
        <taxon>Hyphomicrobiales</taxon>
        <taxon>Nitrobacteraceae</taxon>
        <taxon>Bradyrhizobium</taxon>
    </lineage>
</organism>
<dbReference type="AlphaFoldDB" id="A0A508TBS7"/>
<accession>A0A508TBS7</accession>
<dbReference type="RefSeq" id="WP_139860294.1">
    <property type="nucleotide sequence ID" value="NZ_CAADFC020000011.1"/>
</dbReference>
<dbReference type="InterPro" id="IPR009962">
    <property type="entry name" value="DUF1488"/>
</dbReference>
<dbReference type="EMBL" id="CAADFC020000011">
    <property type="protein sequence ID" value="VIO70537.1"/>
    <property type="molecule type" value="Genomic_DNA"/>
</dbReference>